<accession>A0ABN7SWW1</accession>
<evidence type="ECO:0000313" key="1">
    <source>
        <dbReference type="EMBL" id="CAG5105919.1"/>
    </source>
</evidence>
<protein>
    <submittedName>
        <fullName evidence="1">Oidioi.mRNA.OKI2018_I69.chr1.g2570.t1.cds</fullName>
    </submittedName>
</protein>
<gene>
    <name evidence="1" type="ORF">OKIOD_LOCUS11335</name>
</gene>
<proteinExistence type="predicted"/>
<keyword evidence="2" id="KW-1185">Reference proteome</keyword>
<dbReference type="EMBL" id="OU015566">
    <property type="protein sequence ID" value="CAG5105919.1"/>
    <property type="molecule type" value="Genomic_DNA"/>
</dbReference>
<name>A0ABN7SWW1_OIKDI</name>
<reference evidence="1 2" key="1">
    <citation type="submission" date="2021-04" db="EMBL/GenBank/DDBJ databases">
        <authorList>
            <person name="Bliznina A."/>
        </authorList>
    </citation>
    <scope>NUCLEOTIDE SEQUENCE [LARGE SCALE GENOMIC DNA]</scope>
</reference>
<dbReference type="Proteomes" id="UP001158576">
    <property type="component" value="Chromosome 1"/>
</dbReference>
<organism evidence="1 2">
    <name type="scientific">Oikopleura dioica</name>
    <name type="common">Tunicate</name>
    <dbReference type="NCBI Taxonomy" id="34765"/>
    <lineage>
        <taxon>Eukaryota</taxon>
        <taxon>Metazoa</taxon>
        <taxon>Chordata</taxon>
        <taxon>Tunicata</taxon>
        <taxon>Appendicularia</taxon>
        <taxon>Copelata</taxon>
        <taxon>Oikopleuridae</taxon>
        <taxon>Oikopleura</taxon>
    </lineage>
</organism>
<evidence type="ECO:0000313" key="2">
    <source>
        <dbReference type="Proteomes" id="UP001158576"/>
    </source>
</evidence>
<sequence>MEEALSLTEIIKQKFFFFNRDILRNARKFKTCGEKLKTENQKEFQQLAKKLVQLLEKELDAVRFLERMITLGSLADNTIVISSDESEETQSDIRAFLLPTSTPLKQPTPIEGLSLTPIHHENAPAESAINSKNKLVFEDDTISKTETSMEQTLIAAEKVSTKLLNVVPIVNGEKLQSRKRSLDDASSDQKKKKLFDDIKKRADDYVQEHINSLKEDSDYLSDKEVSLFLETIEAETKDETDAALSKIESFEDLLGYFDLSSG</sequence>